<protein>
    <recommendedName>
        <fullName evidence="11">Glycosyltransferase RgtA/B/C/D-like domain-containing protein</fullName>
    </recommendedName>
</protein>
<evidence type="ECO:0000256" key="6">
    <source>
        <dbReference type="ARBA" id="ARBA00022989"/>
    </source>
</evidence>
<dbReference type="GO" id="GO:0009103">
    <property type="term" value="P:lipopolysaccharide biosynthetic process"/>
    <property type="evidence" value="ECO:0007669"/>
    <property type="project" value="UniProtKB-ARBA"/>
</dbReference>
<evidence type="ECO:0000256" key="3">
    <source>
        <dbReference type="ARBA" id="ARBA00022676"/>
    </source>
</evidence>
<evidence type="ECO:0000256" key="2">
    <source>
        <dbReference type="ARBA" id="ARBA00022475"/>
    </source>
</evidence>
<gene>
    <name evidence="9" type="ORF">NSCAC_0809</name>
</gene>
<dbReference type="RefSeq" id="WP_197745114.1">
    <property type="nucleotide sequence ID" value="NZ_LR778175.1"/>
</dbReference>
<feature type="transmembrane region" description="Helical" evidence="8">
    <location>
        <begin position="354"/>
        <end position="373"/>
    </location>
</feature>
<sequence>MKKINLKDYTTFLISLIPAIFWYIWLIKKGIALSPDSGNYLYSSLFIFNHFDLSALRTQWPPGYPLLIAVMEFLHLSPAVSAILVAAISLFFVIYFVNKILDFFEFEYGVYLRIFAVALLIFNINFIYIYQYAWSENLFTAFSLAIVYFLMKHYKTDHFKNLIFVSILVSLTALTRYLGYYAICLFALYVFFIRAIDKKLFTFSSLKYYLLVIVSTIPSVLWVIRNYLKDKTFHGPRTPSPWGASINIERFINTITGDNQAILFLCLFAIFLFLYSMLIKKQFSDLKQYIPICIPVFSMCIYVGLTIYSATVSYFDPLDTRFFAPIYPFLIIFLFWIIGFVLHLTRPRVIKKIFIAGFIALGFQALVVEANSFKDFIFKKYNPYIYTELGYYDSSLFKDTRAWFSKILAQNRSVINLYLFADYFYTEENFVRRAMARVVLYRDRHFDKYQTSFKATDQHKLHLLLKDNHEIEYQLIYHPKYFLDEQSYENIIHHGYIAILDDTRFKQFLAYKSNPPCQITNSSGHHFIQCL</sequence>
<proteinExistence type="predicted"/>
<evidence type="ECO:0000256" key="8">
    <source>
        <dbReference type="SAM" id="Phobius"/>
    </source>
</evidence>
<evidence type="ECO:0000256" key="5">
    <source>
        <dbReference type="ARBA" id="ARBA00022692"/>
    </source>
</evidence>
<feature type="transmembrane region" description="Helical" evidence="8">
    <location>
        <begin position="261"/>
        <end position="278"/>
    </location>
</feature>
<keyword evidence="4" id="KW-0808">Transferase</keyword>
<organism evidence="9 10">
    <name type="scientific">Candidatus Nitrosacidococcus tergens</name>
    <dbReference type="NCBI Taxonomy" id="553981"/>
    <lineage>
        <taxon>Bacteria</taxon>
        <taxon>Pseudomonadati</taxon>
        <taxon>Pseudomonadota</taxon>
        <taxon>Gammaproteobacteria</taxon>
        <taxon>Chromatiales</taxon>
        <taxon>Chromatiaceae</taxon>
        <taxon>Candidatus Nitrosacidococcus</taxon>
    </lineage>
</organism>
<evidence type="ECO:0000256" key="7">
    <source>
        <dbReference type="ARBA" id="ARBA00023136"/>
    </source>
</evidence>
<dbReference type="GO" id="GO:0016763">
    <property type="term" value="F:pentosyltransferase activity"/>
    <property type="evidence" value="ECO:0007669"/>
    <property type="project" value="TreeGrafter"/>
</dbReference>
<dbReference type="Proteomes" id="UP000516072">
    <property type="component" value="Chromosome"/>
</dbReference>
<comment type="subcellular location">
    <subcellularLocation>
        <location evidence="1">Cell membrane</location>
        <topology evidence="1">Multi-pass membrane protein</topology>
    </subcellularLocation>
</comment>
<evidence type="ECO:0000256" key="1">
    <source>
        <dbReference type="ARBA" id="ARBA00004651"/>
    </source>
</evidence>
<keyword evidence="7 8" id="KW-0472">Membrane</keyword>
<keyword evidence="2" id="KW-1003">Cell membrane</keyword>
<dbReference type="PANTHER" id="PTHR33908">
    <property type="entry name" value="MANNOSYLTRANSFERASE YKCB-RELATED"/>
    <property type="match status" value="1"/>
</dbReference>
<accession>A0A7G1Q9B1</accession>
<evidence type="ECO:0008006" key="11">
    <source>
        <dbReference type="Google" id="ProtNLM"/>
    </source>
</evidence>
<feature type="transmembrane region" description="Helical" evidence="8">
    <location>
        <begin position="6"/>
        <end position="27"/>
    </location>
</feature>
<evidence type="ECO:0000256" key="4">
    <source>
        <dbReference type="ARBA" id="ARBA00022679"/>
    </source>
</evidence>
<dbReference type="PANTHER" id="PTHR33908:SF11">
    <property type="entry name" value="MEMBRANE PROTEIN"/>
    <property type="match status" value="1"/>
</dbReference>
<feature type="transmembrane region" description="Helical" evidence="8">
    <location>
        <begin position="290"/>
        <end position="310"/>
    </location>
</feature>
<feature type="transmembrane region" description="Helical" evidence="8">
    <location>
        <begin position="322"/>
        <end position="342"/>
    </location>
</feature>
<feature type="transmembrane region" description="Helical" evidence="8">
    <location>
        <begin position="76"/>
        <end position="98"/>
    </location>
</feature>
<feature type="transmembrane region" description="Helical" evidence="8">
    <location>
        <begin position="158"/>
        <end position="174"/>
    </location>
</feature>
<dbReference type="InterPro" id="IPR050297">
    <property type="entry name" value="LipidA_mod_glycosyltrf_83"/>
</dbReference>
<keyword evidence="10" id="KW-1185">Reference proteome</keyword>
<keyword evidence="5 8" id="KW-0812">Transmembrane</keyword>
<name>A0A7G1Q9B1_9GAMM</name>
<keyword evidence="6 8" id="KW-1133">Transmembrane helix</keyword>
<evidence type="ECO:0000313" key="9">
    <source>
        <dbReference type="EMBL" id="CAB1275723.1"/>
    </source>
</evidence>
<dbReference type="EMBL" id="LR778175">
    <property type="protein sequence ID" value="CAB1275723.1"/>
    <property type="molecule type" value="Genomic_DNA"/>
</dbReference>
<dbReference type="KEGG" id="ntg:NSCAC_0809"/>
<feature type="transmembrane region" description="Helical" evidence="8">
    <location>
        <begin position="208"/>
        <end position="228"/>
    </location>
</feature>
<dbReference type="GO" id="GO:0005886">
    <property type="term" value="C:plasma membrane"/>
    <property type="evidence" value="ECO:0007669"/>
    <property type="project" value="UniProtKB-SubCell"/>
</dbReference>
<evidence type="ECO:0000313" key="10">
    <source>
        <dbReference type="Proteomes" id="UP000516072"/>
    </source>
</evidence>
<keyword evidence="3" id="KW-0328">Glycosyltransferase</keyword>
<dbReference type="AlphaFoldDB" id="A0A7G1Q9B1"/>
<reference evidence="9 10" key="1">
    <citation type="submission" date="2020-03" db="EMBL/GenBank/DDBJ databases">
        <authorList>
            <person name="Picone N."/>
        </authorList>
    </citation>
    <scope>NUCLEOTIDE SEQUENCE [LARGE SCALE GENOMIC DNA]</scope>
    <source>
        <strain evidence="9">NSCAC1</strain>
    </source>
</reference>
<feature type="transmembrane region" description="Helical" evidence="8">
    <location>
        <begin position="110"/>
        <end position="128"/>
    </location>
</feature>